<accession>A0A6C0HVN2</accession>
<feature type="region of interest" description="Disordered" evidence="1">
    <location>
        <begin position="275"/>
        <end position="297"/>
    </location>
</feature>
<proteinExistence type="predicted"/>
<organism evidence="2">
    <name type="scientific">viral metagenome</name>
    <dbReference type="NCBI Taxonomy" id="1070528"/>
    <lineage>
        <taxon>unclassified sequences</taxon>
        <taxon>metagenomes</taxon>
        <taxon>organismal metagenomes</taxon>
    </lineage>
</organism>
<dbReference type="AlphaFoldDB" id="A0A6C0HVN2"/>
<protein>
    <submittedName>
        <fullName evidence="2">Uncharacterized protein</fullName>
    </submittedName>
</protein>
<dbReference type="InterPro" id="IPR036412">
    <property type="entry name" value="HAD-like_sf"/>
</dbReference>
<sequence>MTTPPSASKVVVFDMDETLGYFVEFSIFWEALLSYIKEYNKEYHLKQDDFNKILELYPEFIRPNITALLNYLKQKKISKECDKIMIYTNNQGPKQWTLYIKEYFENKIDYPLFDQVILAFKVNGKHVELCRTTHDKTFKDLIKCTKLPVDTQICFMDDTYYPDMKHDNVYYIKVKPYTYDLSFDLLIERFISSNIGKKIMDGDTHFAAFMKHFIQQYKYIYEEKSPEELEIDKIVTKKTMIHLQQFFSKDPIIPSYPNIPSISSLFVRRRQSKFKNTHKSKKHANKPSKHKKTIRKQ</sequence>
<reference evidence="2" key="1">
    <citation type="journal article" date="2020" name="Nature">
        <title>Giant virus diversity and host interactions through global metagenomics.</title>
        <authorList>
            <person name="Schulz F."/>
            <person name="Roux S."/>
            <person name="Paez-Espino D."/>
            <person name="Jungbluth S."/>
            <person name="Walsh D.A."/>
            <person name="Denef V.J."/>
            <person name="McMahon K.D."/>
            <person name="Konstantinidis K.T."/>
            <person name="Eloe-Fadrosh E.A."/>
            <person name="Kyrpides N.C."/>
            <person name="Woyke T."/>
        </authorList>
    </citation>
    <scope>NUCLEOTIDE SEQUENCE</scope>
    <source>
        <strain evidence="2">GVMAG-M-3300023184-178</strain>
    </source>
</reference>
<evidence type="ECO:0000256" key="1">
    <source>
        <dbReference type="SAM" id="MobiDB-lite"/>
    </source>
</evidence>
<evidence type="ECO:0000313" key="2">
    <source>
        <dbReference type="EMBL" id="QHT84781.1"/>
    </source>
</evidence>
<name>A0A6C0HVN2_9ZZZZ</name>
<dbReference type="EMBL" id="MN740028">
    <property type="protein sequence ID" value="QHT84781.1"/>
    <property type="molecule type" value="Genomic_DNA"/>
</dbReference>
<dbReference type="SUPFAM" id="SSF56784">
    <property type="entry name" value="HAD-like"/>
    <property type="match status" value="1"/>
</dbReference>